<dbReference type="RefSeq" id="WP_203940619.1">
    <property type="nucleotide sequence ID" value="NZ_BAAAGJ010000005.1"/>
</dbReference>
<keyword evidence="2" id="KW-1185">Reference proteome</keyword>
<organism evidence="1 2">
    <name type="scientific">Spirilliplanes yamanashiensis</name>
    <dbReference type="NCBI Taxonomy" id="42233"/>
    <lineage>
        <taxon>Bacteria</taxon>
        <taxon>Bacillati</taxon>
        <taxon>Actinomycetota</taxon>
        <taxon>Actinomycetes</taxon>
        <taxon>Micromonosporales</taxon>
        <taxon>Micromonosporaceae</taxon>
        <taxon>Spirilliplanes</taxon>
    </lineage>
</organism>
<dbReference type="AlphaFoldDB" id="A0A8J3YC70"/>
<sequence>MTFDVTEPADQQSGWSYYGAAHRYAVHGSDAEEAACARRTAELAATGREAELHALADAGDRCAAIATLEVLVDQDRVDELRAMGAAGHDPAFVTLMELYVRRGDEAALRAEAATAERARFWLSALLVRSGRLDEALDELRRLVAAGVDTHAAHGKMLDLLLEHGREDEVRALAAAGDRPAIRRLNFWQHRDRP</sequence>
<evidence type="ECO:0000313" key="2">
    <source>
        <dbReference type="Proteomes" id="UP000652013"/>
    </source>
</evidence>
<accession>A0A8J3YC70</accession>
<proteinExistence type="predicted"/>
<gene>
    <name evidence="1" type="ORF">Sya03_47560</name>
</gene>
<protein>
    <submittedName>
        <fullName evidence="1">Uncharacterized protein</fullName>
    </submittedName>
</protein>
<dbReference type="EMBL" id="BOOY01000033">
    <property type="protein sequence ID" value="GIJ05404.1"/>
    <property type="molecule type" value="Genomic_DNA"/>
</dbReference>
<reference evidence="1" key="1">
    <citation type="submission" date="2021-01" db="EMBL/GenBank/DDBJ databases">
        <title>Whole genome shotgun sequence of Spirilliplanes yamanashiensis NBRC 15828.</title>
        <authorList>
            <person name="Komaki H."/>
            <person name="Tamura T."/>
        </authorList>
    </citation>
    <scope>NUCLEOTIDE SEQUENCE</scope>
    <source>
        <strain evidence="1">NBRC 15828</strain>
    </source>
</reference>
<comment type="caution">
    <text evidence="1">The sequence shown here is derived from an EMBL/GenBank/DDBJ whole genome shotgun (WGS) entry which is preliminary data.</text>
</comment>
<dbReference type="Proteomes" id="UP000652013">
    <property type="component" value="Unassembled WGS sequence"/>
</dbReference>
<evidence type="ECO:0000313" key="1">
    <source>
        <dbReference type="EMBL" id="GIJ05404.1"/>
    </source>
</evidence>
<name>A0A8J3YC70_9ACTN</name>